<dbReference type="SMART" id="SM00028">
    <property type="entry name" value="TPR"/>
    <property type="match status" value="6"/>
</dbReference>
<keyword evidence="11" id="KW-0115">cAMP biosynthesis</keyword>
<dbReference type="InterPro" id="IPR029787">
    <property type="entry name" value="Nucleotide_cyclase"/>
</dbReference>
<protein>
    <recommendedName>
        <fullName evidence="4">adenylate cyclase</fullName>
        <ecNumber evidence="4">4.6.1.1</ecNumber>
    </recommendedName>
</protein>
<feature type="transmembrane region" description="Helical" evidence="16">
    <location>
        <begin position="407"/>
        <end position="426"/>
    </location>
</feature>
<dbReference type="PROSITE" id="PS00452">
    <property type="entry name" value="GUANYLATE_CYCLASE_1"/>
    <property type="match status" value="1"/>
</dbReference>
<keyword evidence="12 16" id="KW-0472">Membrane</keyword>
<evidence type="ECO:0000256" key="13">
    <source>
        <dbReference type="ARBA" id="ARBA00023239"/>
    </source>
</evidence>
<dbReference type="PANTHER" id="PTHR45627">
    <property type="entry name" value="ADENYLATE CYCLASE TYPE 1"/>
    <property type="match status" value="1"/>
</dbReference>
<evidence type="ECO:0000256" key="8">
    <source>
        <dbReference type="ARBA" id="ARBA00022840"/>
    </source>
</evidence>
<dbReference type="SUPFAM" id="SSF55073">
    <property type="entry name" value="Nucleotide cyclase"/>
    <property type="match status" value="1"/>
</dbReference>
<dbReference type="SMART" id="SM00044">
    <property type="entry name" value="CYCc"/>
    <property type="match status" value="1"/>
</dbReference>
<evidence type="ECO:0000256" key="12">
    <source>
        <dbReference type="ARBA" id="ARBA00023136"/>
    </source>
</evidence>
<sequence>MKKIAHLYLMFFLFLTYGISIKVYAQTNASHKRIVPHTPENKKTADSLLKIGVKHQDAGKFLDAMVLFEKCLNIYQKLGNQKGTGDSFNKIATTYYYQGDYLKALSYYIKCKETYEKINFKKGISSALNNMGAVYYYLGNYPKALEFYNQAIKIQKKIGDKKIIAATTQNIGGIYIDIKDYTNAMIYSQKANVIYKELKDSTGISHNLNGTGKIFMMQKHYSKAYDYFSQALAIAEKINDEQKKIEVLYNLGELFHIQGDLPKSLKYYNNCLKASEKINSQQYTGISQVAIGTILNQLGENYKAIEKCKTGFEIAENLGSISVKKEACKCLYEAYKSSGNAKYALSFYEKSNAYDDSLQSEETSNKILNMEFQKALLMDSIAYVTKEHAIELRHKEEVQKKEKQRNFIIISLGFIILIAIALWNRLNYVRKSREALKIEKDRSEKLLLNILPEEIAEELKEKGFVNARDFNLVSILFTDFKSFTQTAEKMSPQDLVEEINVCFKAFDLISDKYRIEKIKTIGDSYMAAGGIPNPDQESLKNIVLAGLEMQEFMIDRKIQNTVIQKPSFEMRLGIHAGPIVAGIVGVKKFQYDVWGDTVNTASRVESNGMAGKVNISESLYNLIKHEKCFQFEYRGNIYAKGKGEMKMYFVSRNSITVDKKSFFIDEIRI</sequence>
<dbReference type="CDD" id="cd07302">
    <property type="entry name" value="CHD"/>
    <property type="match status" value="1"/>
</dbReference>
<evidence type="ECO:0000256" key="2">
    <source>
        <dbReference type="ARBA" id="ARBA00001946"/>
    </source>
</evidence>
<organism evidence="18 19">
    <name type="scientific">Flavobacterium limi</name>
    <dbReference type="NCBI Taxonomy" id="2045105"/>
    <lineage>
        <taxon>Bacteria</taxon>
        <taxon>Pseudomonadati</taxon>
        <taxon>Bacteroidota</taxon>
        <taxon>Flavobacteriia</taxon>
        <taxon>Flavobacteriales</taxon>
        <taxon>Flavobacteriaceae</taxon>
        <taxon>Flavobacterium</taxon>
    </lineage>
</organism>
<dbReference type="EC" id="4.6.1.1" evidence="4"/>
<keyword evidence="10 16" id="KW-1133">Transmembrane helix</keyword>
<dbReference type="Gene3D" id="3.30.70.1230">
    <property type="entry name" value="Nucleotide cyclase"/>
    <property type="match status" value="1"/>
</dbReference>
<dbReference type="Pfam" id="PF13181">
    <property type="entry name" value="TPR_8"/>
    <property type="match status" value="1"/>
</dbReference>
<dbReference type="RefSeq" id="WP_163393403.1">
    <property type="nucleotide sequence ID" value="NZ_BMKP01000002.1"/>
</dbReference>
<reference evidence="19" key="1">
    <citation type="journal article" date="2019" name="Int. J. Syst. Evol. Microbiol.">
        <title>The Global Catalogue of Microorganisms (GCM) 10K type strain sequencing project: providing services to taxonomists for standard genome sequencing and annotation.</title>
        <authorList>
            <consortium name="The Broad Institute Genomics Platform"/>
            <consortium name="The Broad Institute Genome Sequencing Center for Infectious Disease"/>
            <person name="Wu L."/>
            <person name="Ma J."/>
        </authorList>
    </citation>
    <scope>NUCLEOTIDE SEQUENCE [LARGE SCALE GENOMIC DNA]</scope>
    <source>
        <strain evidence="19">CGMCC 1.16060</strain>
    </source>
</reference>
<dbReference type="SUPFAM" id="SSF48452">
    <property type="entry name" value="TPR-like"/>
    <property type="match status" value="2"/>
</dbReference>
<dbReference type="EMBL" id="BMKP01000002">
    <property type="protein sequence ID" value="GGF05340.1"/>
    <property type="molecule type" value="Genomic_DNA"/>
</dbReference>
<dbReference type="PROSITE" id="PS50125">
    <property type="entry name" value="GUANYLATE_CYCLASE_2"/>
    <property type="match status" value="1"/>
</dbReference>
<proteinExistence type="inferred from homology"/>
<evidence type="ECO:0000259" key="17">
    <source>
        <dbReference type="PROSITE" id="PS50125"/>
    </source>
</evidence>
<keyword evidence="6" id="KW-0479">Metal-binding</keyword>
<comment type="subcellular location">
    <subcellularLocation>
        <location evidence="3">Membrane</location>
        <topology evidence="3">Multi-pass membrane protein</topology>
    </subcellularLocation>
</comment>
<dbReference type="InterPro" id="IPR018297">
    <property type="entry name" value="A/G_cyclase_CS"/>
</dbReference>
<comment type="cofactor">
    <cofactor evidence="2">
        <name>Mg(2+)</name>
        <dbReference type="ChEBI" id="CHEBI:18420"/>
    </cofactor>
</comment>
<accession>A0ABQ1TWB1</accession>
<dbReference type="PANTHER" id="PTHR45627:SF12">
    <property type="entry name" value="ADENYLATE CYCLASE TYPE 2"/>
    <property type="match status" value="1"/>
</dbReference>
<evidence type="ECO:0000256" key="3">
    <source>
        <dbReference type="ARBA" id="ARBA00004141"/>
    </source>
</evidence>
<feature type="domain" description="Guanylate cyclase" evidence="17">
    <location>
        <begin position="474"/>
        <end position="605"/>
    </location>
</feature>
<keyword evidence="5 16" id="KW-0812">Transmembrane</keyword>
<keyword evidence="19" id="KW-1185">Reference proteome</keyword>
<evidence type="ECO:0000256" key="1">
    <source>
        <dbReference type="ARBA" id="ARBA00001593"/>
    </source>
</evidence>
<evidence type="ECO:0000256" key="4">
    <source>
        <dbReference type="ARBA" id="ARBA00012201"/>
    </source>
</evidence>
<evidence type="ECO:0000313" key="19">
    <source>
        <dbReference type="Proteomes" id="UP000655016"/>
    </source>
</evidence>
<dbReference type="InterPro" id="IPR001054">
    <property type="entry name" value="A/G_cyclase"/>
</dbReference>
<evidence type="ECO:0000256" key="5">
    <source>
        <dbReference type="ARBA" id="ARBA00022692"/>
    </source>
</evidence>
<comment type="catalytic activity">
    <reaction evidence="1">
        <text>ATP = 3',5'-cyclic AMP + diphosphate</text>
        <dbReference type="Rhea" id="RHEA:15389"/>
        <dbReference type="ChEBI" id="CHEBI:30616"/>
        <dbReference type="ChEBI" id="CHEBI:33019"/>
        <dbReference type="ChEBI" id="CHEBI:58165"/>
        <dbReference type="EC" id="4.6.1.1"/>
    </reaction>
</comment>
<evidence type="ECO:0000256" key="7">
    <source>
        <dbReference type="ARBA" id="ARBA00022741"/>
    </source>
</evidence>
<dbReference type="PROSITE" id="PS50005">
    <property type="entry name" value="TPR"/>
    <property type="match status" value="3"/>
</dbReference>
<name>A0ABQ1TWB1_9FLAO</name>
<dbReference type="Proteomes" id="UP000655016">
    <property type="component" value="Unassembled WGS sequence"/>
</dbReference>
<evidence type="ECO:0000313" key="18">
    <source>
        <dbReference type="EMBL" id="GGF05340.1"/>
    </source>
</evidence>
<dbReference type="Gene3D" id="1.25.40.10">
    <property type="entry name" value="Tetratricopeptide repeat domain"/>
    <property type="match status" value="2"/>
</dbReference>
<evidence type="ECO:0000256" key="9">
    <source>
        <dbReference type="ARBA" id="ARBA00022842"/>
    </source>
</evidence>
<comment type="similarity">
    <text evidence="15">Belongs to the adenylyl cyclase class-4/guanylyl cyclase family.</text>
</comment>
<evidence type="ECO:0000256" key="10">
    <source>
        <dbReference type="ARBA" id="ARBA00022989"/>
    </source>
</evidence>
<keyword evidence="14" id="KW-0802">TPR repeat</keyword>
<feature type="repeat" description="TPR" evidence="14">
    <location>
        <begin position="125"/>
        <end position="158"/>
    </location>
</feature>
<evidence type="ECO:0000256" key="6">
    <source>
        <dbReference type="ARBA" id="ARBA00022723"/>
    </source>
</evidence>
<comment type="caution">
    <text evidence="18">The sequence shown here is derived from an EMBL/GenBank/DDBJ whole genome shotgun (WGS) entry which is preliminary data.</text>
</comment>
<gene>
    <name evidence="18" type="ORF">GCM10011518_13210</name>
</gene>
<evidence type="ECO:0000256" key="14">
    <source>
        <dbReference type="PROSITE-ProRule" id="PRU00339"/>
    </source>
</evidence>
<evidence type="ECO:0000256" key="16">
    <source>
        <dbReference type="SAM" id="Phobius"/>
    </source>
</evidence>
<dbReference type="InterPro" id="IPR011990">
    <property type="entry name" value="TPR-like_helical_dom_sf"/>
</dbReference>
<dbReference type="InterPro" id="IPR019734">
    <property type="entry name" value="TPR_rpt"/>
</dbReference>
<evidence type="ECO:0000256" key="15">
    <source>
        <dbReference type="RuleBase" id="RU000405"/>
    </source>
</evidence>
<dbReference type="PROSITE" id="PS50293">
    <property type="entry name" value="TPR_REGION"/>
    <property type="match status" value="1"/>
</dbReference>
<feature type="repeat" description="TPR" evidence="14">
    <location>
        <begin position="205"/>
        <end position="238"/>
    </location>
</feature>
<keyword evidence="13 15" id="KW-0456">Lyase</keyword>
<keyword evidence="9" id="KW-0460">Magnesium</keyword>
<dbReference type="Pfam" id="PF13424">
    <property type="entry name" value="TPR_12"/>
    <property type="match status" value="1"/>
</dbReference>
<dbReference type="Pfam" id="PF00211">
    <property type="entry name" value="Guanylate_cyc"/>
    <property type="match status" value="1"/>
</dbReference>
<keyword evidence="7" id="KW-0547">Nucleotide-binding</keyword>
<keyword evidence="8" id="KW-0067">ATP-binding</keyword>
<evidence type="ECO:0000256" key="11">
    <source>
        <dbReference type="ARBA" id="ARBA00022998"/>
    </source>
</evidence>
<feature type="repeat" description="TPR" evidence="14">
    <location>
        <begin position="245"/>
        <end position="278"/>
    </location>
</feature>